<dbReference type="InterPro" id="IPR010065">
    <property type="entry name" value="AA_ABC_transptr_permease_3TM"/>
</dbReference>
<dbReference type="InterPro" id="IPR001638">
    <property type="entry name" value="Solute-binding_3/MltF_N"/>
</dbReference>
<evidence type="ECO:0000313" key="9">
    <source>
        <dbReference type="EMBL" id="RAV78874.1"/>
    </source>
</evidence>
<proteinExistence type="inferred from homology"/>
<dbReference type="PROSITE" id="PS50928">
    <property type="entry name" value="ABC_TM1"/>
    <property type="match status" value="1"/>
</dbReference>
<dbReference type="Pfam" id="PF00497">
    <property type="entry name" value="SBP_bac_3"/>
    <property type="match status" value="1"/>
</dbReference>
<dbReference type="RefSeq" id="WP_082888675.1">
    <property type="nucleotide sequence ID" value="NZ_JASODG010000001.1"/>
</dbReference>
<evidence type="ECO:0000256" key="1">
    <source>
        <dbReference type="ARBA" id="ARBA00004651"/>
    </source>
</evidence>
<dbReference type="FunFam" id="1.10.3720.10:FF:000006">
    <property type="entry name" value="Glutamate/aspartate ABC transporter, permease protein GltK"/>
    <property type="match status" value="1"/>
</dbReference>
<feature type="transmembrane region" description="Helical" evidence="8">
    <location>
        <begin position="467"/>
        <end position="488"/>
    </location>
</feature>
<dbReference type="PANTHER" id="PTHR30614:SF0">
    <property type="entry name" value="L-CYSTINE TRANSPORT SYSTEM PERMEASE PROTEIN TCYL"/>
    <property type="match status" value="1"/>
</dbReference>
<evidence type="ECO:0000313" key="10">
    <source>
        <dbReference type="Proteomes" id="UP000251923"/>
    </source>
</evidence>
<name>A0A2I1LAU6_9LACT</name>
<dbReference type="EMBL" id="QMHM01000010">
    <property type="protein sequence ID" value="RAV78874.1"/>
    <property type="molecule type" value="Genomic_DNA"/>
</dbReference>
<dbReference type="NCBIfam" id="TIGR01726">
    <property type="entry name" value="HEQRo_perm_3TM"/>
    <property type="match status" value="1"/>
</dbReference>
<keyword evidence="3" id="KW-1003">Cell membrane</keyword>
<dbReference type="Proteomes" id="UP000251923">
    <property type="component" value="Unassembled WGS sequence"/>
</dbReference>
<sequence length="497" mass="55630">MIAGFDLKKSWMVMVIALVTILGLVANHHVEAEETAPQERMEAVEEGPKRGDKVVIGLDDTFAPMGFRNGQNEIVGFDIDLAQAIAEIYGWELDFQPIDWAMKETELNSGNIDLLWNGVGITPEREEQMLFSQPYLESPNIVITKKESPIEGLSDLAGKTISTQSGSTTAEDIKDWPNQLYQKLAQKPVLYSSYNEVFADLDSGRVDAVVTDYTYGHYIMEVRGEEKYDSFVDPSKEPEQMAVAMRKSANGLKTMIDQGLDQVKANGKYDEIVAKWFGENRQVASQENIIQKILPSLWSGFKLTLVLFVLVLALSLPLGFLIAIMRVFSPKLIQWLIEGYVFIMRGSPLMLQLMMVFFGLPYLGINLDRFTAALIAFVINYAAYFAEIFRGGITSVPKGQYESIKVLGIGWQRGFRRIILPQVMKITLPSVGNEVIALVKDTSLVYVIGLGELLRAGSIAANTYATIIPYLVCGVFYLIFTAFVTLALRKIEYRVSW</sequence>
<evidence type="ECO:0000256" key="4">
    <source>
        <dbReference type="ARBA" id="ARBA00022692"/>
    </source>
</evidence>
<evidence type="ECO:0000256" key="5">
    <source>
        <dbReference type="ARBA" id="ARBA00022970"/>
    </source>
</evidence>
<dbReference type="SUPFAM" id="SSF53850">
    <property type="entry name" value="Periplasmic binding protein-like II"/>
    <property type="match status" value="1"/>
</dbReference>
<feature type="transmembrane region" description="Helical" evidence="8">
    <location>
        <begin position="370"/>
        <end position="389"/>
    </location>
</feature>
<dbReference type="PANTHER" id="PTHR30614">
    <property type="entry name" value="MEMBRANE COMPONENT OF AMINO ACID ABC TRANSPORTER"/>
    <property type="match status" value="1"/>
</dbReference>
<dbReference type="InterPro" id="IPR043429">
    <property type="entry name" value="ArtM/GltK/GlnP/TcyL/YhdX-like"/>
</dbReference>
<dbReference type="GO" id="GO:0022857">
    <property type="term" value="F:transmembrane transporter activity"/>
    <property type="evidence" value="ECO:0007669"/>
    <property type="project" value="InterPro"/>
</dbReference>
<evidence type="ECO:0000256" key="2">
    <source>
        <dbReference type="ARBA" id="ARBA00022448"/>
    </source>
</evidence>
<evidence type="ECO:0000256" key="7">
    <source>
        <dbReference type="ARBA" id="ARBA00023136"/>
    </source>
</evidence>
<dbReference type="Gene3D" id="3.40.190.10">
    <property type="entry name" value="Periplasmic binding protein-like II"/>
    <property type="match status" value="2"/>
</dbReference>
<dbReference type="SUPFAM" id="SSF161098">
    <property type="entry name" value="MetI-like"/>
    <property type="match status" value="1"/>
</dbReference>
<dbReference type="SMART" id="SM00062">
    <property type="entry name" value="PBPb"/>
    <property type="match status" value="1"/>
</dbReference>
<keyword evidence="5" id="KW-0029">Amino-acid transport</keyword>
<comment type="subcellular location">
    <subcellularLocation>
        <location evidence="1 8">Cell membrane</location>
        <topology evidence="1 8">Multi-pass membrane protein</topology>
    </subcellularLocation>
</comment>
<dbReference type="CDD" id="cd06261">
    <property type="entry name" value="TM_PBP2"/>
    <property type="match status" value="1"/>
</dbReference>
<keyword evidence="7 8" id="KW-0472">Membrane</keyword>
<comment type="similarity">
    <text evidence="8">Belongs to the binding-protein-dependent transport system permease family.</text>
</comment>
<feature type="transmembrane region" description="Helical" evidence="8">
    <location>
        <begin position="305"/>
        <end position="328"/>
    </location>
</feature>
<feature type="transmembrane region" description="Helical" evidence="8">
    <location>
        <begin position="340"/>
        <end position="364"/>
    </location>
</feature>
<dbReference type="InterPro" id="IPR035906">
    <property type="entry name" value="MetI-like_sf"/>
</dbReference>
<evidence type="ECO:0000256" key="8">
    <source>
        <dbReference type="RuleBase" id="RU363032"/>
    </source>
</evidence>
<dbReference type="Pfam" id="PF00528">
    <property type="entry name" value="BPD_transp_1"/>
    <property type="match status" value="1"/>
</dbReference>
<dbReference type="Gene3D" id="1.10.3720.10">
    <property type="entry name" value="MetI-like"/>
    <property type="match status" value="1"/>
</dbReference>
<dbReference type="CDD" id="cd00996">
    <property type="entry name" value="PBP2_AatB_like"/>
    <property type="match status" value="1"/>
</dbReference>
<reference evidence="9 10" key="1">
    <citation type="submission" date="2018-04" db="EMBL/GenBank/DDBJ databases">
        <title>Aerococcus urinae genomes.</title>
        <authorList>
            <person name="Hilt E."/>
            <person name="Gilbert N.M."/>
            <person name="Thomas-White K."/>
            <person name="Putonti C."/>
            <person name="Lewis A.L."/>
            <person name="Visck K.L."/>
            <person name="Wolfe A.J."/>
        </authorList>
    </citation>
    <scope>NUCLEOTIDE SEQUENCE [LARGE SCALE GENOMIC DNA]</scope>
    <source>
        <strain evidence="9 10">UMB7480</strain>
    </source>
</reference>
<dbReference type="GO" id="GO:0043190">
    <property type="term" value="C:ATP-binding cassette (ABC) transporter complex"/>
    <property type="evidence" value="ECO:0007669"/>
    <property type="project" value="InterPro"/>
</dbReference>
<evidence type="ECO:0000256" key="3">
    <source>
        <dbReference type="ARBA" id="ARBA00022475"/>
    </source>
</evidence>
<accession>A0A2I1LAU6</accession>
<keyword evidence="2 8" id="KW-0813">Transport</keyword>
<dbReference type="AlphaFoldDB" id="A0A2I1LAU6"/>
<gene>
    <name evidence="9" type="ORF">DBT54_06195</name>
</gene>
<dbReference type="InterPro" id="IPR000515">
    <property type="entry name" value="MetI-like"/>
</dbReference>
<evidence type="ECO:0000256" key="6">
    <source>
        <dbReference type="ARBA" id="ARBA00022989"/>
    </source>
</evidence>
<protein>
    <submittedName>
        <fullName evidence="9">ABC transporter permease subunit</fullName>
    </submittedName>
</protein>
<comment type="caution">
    <text evidence="9">The sequence shown here is derived from an EMBL/GenBank/DDBJ whole genome shotgun (WGS) entry which is preliminary data.</text>
</comment>
<dbReference type="GeneID" id="86971351"/>
<dbReference type="GO" id="GO:0006865">
    <property type="term" value="P:amino acid transport"/>
    <property type="evidence" value="ECO:0007669"/>
    <property type="project" value="UniProtKB-KW"/>
</dbReference>
<organism evidence="9 10">
    <name type="scientific">Aerococcus urinae</name>
    <dbReference type="NCBI Taxonomy" id="1376"/>
    <lineage>
        <taxon>Bacteria</taxon>
        <taxon>Bacillati</taxon>
        <taxon>Bacillota</taxon>
        <taxon>Bacilli</taxon>
        <taxon>Lactobacillales</taxon>
        <taxon>Aerococcaceae</taxon>
        <taxon>Aerococcus</taxon>
    </lineage>
</organism>
<keyword evidence="4 8" id="KW-0812">Transmembrane</keyword>
<keyword evidence="6 8" id="KW-1133">Transmembrane helix</keyword>